<dbReference type="Proteomes" id="UP000245383">
    <property type="component" value="Unassembled WGS sequence"/>
</dbReference>
<name>A0A2T9Y864_9FUNG</name>
<dbReference type="STRING" id="133385.A0A2T9Y864"/>
<dbReference type="EMBL" id="MBFR01000377">
    <property type="protein sequence ID" value="PVU88528.1"/>
    <property type="molecule type" value="Genomic_DNA"/>
</dbReference>
<proteinExistence type="predicted"/>
<evidence type="ECO:0000313" key="4">
    <source>
        <dbReference type="Proteomes" id="UP000245383"/>
    </source>
</evidence>
<gene>
    <name evidence="3" type="ORF">BB561_005799</name>
</gene>
<feature type="region of interest" description="Disordered" evidence="1">
    <location>
        <begin position="94"/>
        <end position="154"/>
    </location>
</feature>
<comment type="caution">
    <text evidence="3">The sequence shown here is derived from an EMBL/GenBank/DDBJ whole genome shotgun (WGS) entry which is preliminary data.</text>
</comment>
<feature type="signal peptide" evidence="2">
    <location>
        <begin position="1"/>
        <end position="23"/>
    </location>
</feature>
<evidence type="ECO:0000313" key="3">
    <source>
        <dbReference type="EMBL" id="PVU88528.1"/>
    </source>
</evidence>
<keyword evidence="2" id="KW-0732">Signal</keyword>
<dbReference type="OrthoDB" id="6379191at2759"/>
<evidence type="ECO:0000256" key="1">
    <source>
        <dbReference type="SAM" id="MobiDB-lite"/>
    </source>
</evidence>
<sequence length="154" mass="17302">MLANKSVLLVFLLTQTIVQGALANSNIKETKEFEIYKREQVDSYKNSETFDNGLGGITKCNDNGCYTVPSDSTITNSNFYSNILSKRYNSGKYVHDNRGKYVPSNKGKYVPSNKGKYVPSNKKKYVPSNKGKYLPPNKGKYLPPNKGKYLPPNK</sequence>
<keyword evidence="4" id="KW-1185">Reference proteome</keyword>
<accession>A0A2T9Y864</accession>
<reference evidence="3 4" key="1">
    <citation type="journal article" date="2018" name="MBio">
        <title>Comparative Genomics Reveals the Core Gene Toolbox for the Fungus-Insect Symbiosis.</title>
        <authorList>
            <person name="Wang Y."/>
            <person name="Stata M."/>
            <person name="Wang W."/>
            <person name="Stajich J.E."/>
            <person name="White M.M."/>
            <person name="Moncalvo J.M."/>
        </authorList>
    </citation>
    <scope>NUCLEOTIDE SEQUENCE [LARGE SCALE GENOMIC DNA]</scope>
    <source>
        <strain evidence="3 4">SWE-8-4</strain>
    </source>
</reference>
<feature type="chain" id="PRO_5015569633" evidence="2">
    <location>
        <begin position="24"/>
        <end position="154"/>
    </location>
</feature>
<dbReference type="AlphaFoldDB" id="A0A2T9Y864"/>
<protein>
    <submittedName>
        <fullName evidence="3">Uncharacterized protein</fullName>
    </submittedName>
</protein>
<organism evidence="3 4">
    <name type="scientific">Smittium simulii</name>
    <dbReference type="NCBI Taxonomy" id="133385"/>
    <lineage>
        <taxon>Eukaryota</taxon>
        <taxon>Fungi</taxon>
        <taxon>Fungi incertae sedis</taxon>
        <taxon>Zoopagomycota</taxon>
        <taxon>Kickxellomycotina</taxon>
        <taxon>Harpellomycetes</taxon>
        <taxon>Harpellales</taxon>
        <taxon>Legeriomycetaceae</taxon>
        <taxon>Smittium</taxon>
    </lineage>
</organism>
<evidence type="ECO:0000256" key="2">
    <source>
        <dbReference type="SAM" id="SignalP"/>
    </source>
</evidence>